<organism evidence="1 2">
    <name type="scientific">Paspalum notatum var. saurae</name>
    <dbReference type="NCBI Taxonomy" id="547442"/>
    <lineage>
        <taxon>Eukaryota</taxon>
        <taxon>Viridiplantae</taxon>
        <taxon>Streptophyta</taxon>
        <taxon>Embryophyta</taxon>
        <taxon>Tracheophyta</taxon>
        <taxon>Spermatophyta</taxon>
        <taxon>Magnoliopsida</taxon>
        <taxon>Liliopsida</taxon>
        <taxon>Poales</taxon>
        <taxon>Poaceae</taxon>
        <taxon>PACMAD clade</taxon>
        <taxon>Panicoideae</taxon>
        <taxon>Andropogonodae</taxon>
        <taxon>Paspaleae</taxon>
        <taxon>Paspalinae</taxon>
        <taxon>Paspalum</taxon>
    </lineage>
</organism>
<dbReference type="AlphaFoldDB" id="A0AAQ3PJG8"/>
<dbReference type="EMBL" id="CP144745">
    <property type="protein sequence ID" value="WVZ51290.1"/>
    <property type="molecule type" value="Genomic_DNA"/>
</dbReference>
<keyword evidence="2" id="KW-1185">Reference proteome</keyword>
<reference evidence="1 2" key="1">
    <citation type="submission" date="2024-02" db="EMBL/GenBank/DDBJ databases">
        <title>High-quality chromosome-scale genome assembly of Pensacola bahiagrass (Paspalum notatum Flugge var. saurae).</title>
        <authorList>
            <person name="Vega J.M."/>
            <person name="Podio M."/>
            <person name="Orjuela J."/>
            <person name="Siena L.A."/>
            <person name="Pessino S.C."/>
            <person name="Combes M.C."/>
            <person name="Mariac C."/>
            <person name="Albertini E."/>
            <person name="Pupilli F."/>
            <person name="Ortiz J.P.A."/>
            <person name="Leblanc O."/>
        </authorList>
    </citation>
    <scope>NUCLEOTIDE SEQUENCE [LARGE SCALE GENOMIC DNA]</scope>
    <source>
        <strain evidence="1">R1</strain>
        <tissue evidence="1">Leaf</tissue>
    </source>
</reference>
<accession>A0AAQ3PJG8</accession>
<sequence>MDPRVQRRVTGWPPEQIAVTLSAEGARHGGSDARAAVQVLRRQPLAGVVASAASAQQGRCVYTIMRCLPSFTRGTTRRGWVIQQQSSCLPTL</sequence>
<evidence type="ECO:0000313" key="2">
    <source>
        <dbReference type="Proteomes" id="UP001341281"/>
    </source>
</evidence>
<proteinExistence type="predicted"/>
<name>A0AAQ3PJG8_PASNO</name>
<protein>
    <submittedName>
        <fullName evidence="1">Uncharacterized protein</fullName>
    </submittedName>
</protein>
<evidence type="ECO:0000313" key="1">
    <source>
        <dbReference type="EMBL" id="WVZ51290.1"/>
    </source>
</evidence>
<gene>
    <name evidence="1" type="ORF">U9M48_002446</name>
</gene>
<dbReference type="Proteomes" id="UP001341281">
    <property type="component" value="Chromosome 01"/>
</dbReference>